<organism evidence="2 3">
    <name type="scientific">Geomonas terrae</name>
    <dbReference type="NCBI Taxonomy" id="2562681"/>
    <lineage>
        <taxon>Bacteria</taxon>
        <taxon>Pseudomonadati</taxon>
        <taxon>Thermodesulfobacteriota</taxon>
        <taxon>Desulfuromonadia</taxon>
        <taxon>Geobacterales</taxon>
        <taxon>Geobacteraceae</taxon>
        <taxon>Geomonas</taxon>
    </lineage>
</organism>
<proteinExistence type="predicted"/>
<sequence>MKHFCLAAAVLMMLVVASGCNKAYGVVGTWANPQVPETVHFKADHTGVFVVKGYPSLQFTWQDDKNGMVRLDISIQGTVKSLYGKLDNGAFVIAGNGQKAVYRRQDDQKG</sequence>
<feature type="signal peptide" evidence="1">
    <location>
        <begin position="1"/>
        <end position="23"/>
    </location>
</feature>
<name>A0A4V3NZG6_9BACT</name>
<evidence type="ECO:0000256" key="1">
    <source>
        <dbReference type="SAM" id="SignalP"/>
    </source>
</evidence>
<dbReference type="AlphaFoldDB" id="A0A4V3NZG6"/>
<keyword evidence="3" id="KW-1185">Reference proteome</keyword>
<accession>A0A4V3NZG6</accession>
<dbReference type="EMBL" id="SRSC01000003">
    <property type="protein sequence ID" value="TGU71532.1"/>
    <property type="molecule type" value="Genomic_DNA"/>
</dbReference>
<feature type="chain" id="PRO_5020616607" description="DUF5640 domain-containing protein" evidence="1">
    <location>
        <begin position="24"/>
        <end position="110"/>
    </location>
</feature>
<evidence type="ECO:0008006" key="4">
    <source>
        <dbReference type="Google" id="ProtNLM"/>
    </source>
</evidence>
<dbReference type="Proteomes" id="UP000306416">
    <property type="component" value="Unassembled WGS sequence"/>
</dbReference>
<evidence type="ECO:0000313" key="2">
    <source>
        <dbReference type="EMBL" id="TGU71532.1"/>
    </source>
</evidence>
<evidence type="ECO:0000313" key="3">
    <source>
        <dbReference type="Proteomes" id="UP000306416"/>
    </source>
</evidence>
<gene>
    <name evidence="2" type="ORF">E4633_14565</name>
</gene>
<reference evidence="2 3" key="1">
    <citation type="submission" date="2019-04" db="EMBL/GenBank/DDBJ databases">
        <title>Geobacter oryzae sp. nov., ferric-reducing bacteria isolated from paddy soil.</title>
        <authorList>
            <person name="Xu Z."/>
            <person name="Masuda Y."/>
            <person name="Itoh H."/>
            <person name="Senoo K."/>
        </authorList>
    </citation>
    <scope>NUCLEOTIDE SEQUENCE [LARGE SCALE GENOMIC DNA]</scope>
    <source>
        <strain evidence="2 3">Red111</strain>
    </source>
</reference>
<comment type="caution">
    <text evidence="2">The sequence shown here is derived from an EMBL/GenBank/DDBJ whole genome shotgun (WGS) entry which is preliminary data.</text>
</comment>
<keyword evidence="1" id="KW-0732">Signal</keyword>
<dbReference type="RefSeq" id="WP_135871211.1">
    <property type="nucleotide sequence ID" value="NZ_SRSC01000003.1"/>
</dbReference>
<dbReference type="PROSITE" id="PS51257">
    <property type="entry name" value="PROKAR_LIPOPROTEIN"/>
    <property type="match status" value="1"/>
</dbReference>
<protein>
    <recommendedName>
        <fullName evidence="4">DUF5640 domain-containing protein</fullName>
    </recommendedName>
</protein>